<dbReference type="OrthoDB" id="9813282at2"/>
<dbReference type="GO" id="GO:0005829">
    <property type="term" value="C:cytosol"/>
    <property type="evidence" value="ECO:0007669"/>
    <property type="project" value="TreeGrafter"/>
</dbReference>
<dbReference type="Gene3D" id="3.10.129.10">
    <property type="entry name" value="Hotdog Thioesterase"/>
    <property type="match status" value="1"/>
</dbReference>
<gene>
    <name evidence="3" type="ORF">VAPA_1c38220</name>
</gene>
<evidence type="ECO:0000256" key="1">
    <source>
        <dbReference type="ARBA" id="ARBA00022801"/>
    </source>
</evidence>
<dbReference type="PANTHER" id="PTHR43240:SF1">
    <property type="entry name" value="BLR5584 PROTEIN"/>
    <property type="match status" value="1"/>
</dbReference>
<dbReference type="CDD" id="cd03443">
    <property type="entry name" value="PaaI_thioesterase"/>
    <property type="match status" value="1"/>
</dbReference>
<evidence type="ECO:0000313" key="4">
    <source>
        <dbReference type="Proteomes" id="UP000016223"/>
    </source>
</evidence>
<accession>T1XEX6</accession>
<proteinExistence type="predicted"/>
<evidence type="ECO:0000313" key="3">
    <source>
        <dbReference type="EMBL" id="AGU50904.1"/>
    </source>
</evidence>
<dbReference type="SUPFAM" id="SSF54637">
    <property type="entry name" value="Thioesterase/thiol ester dehydrase-isomerase"/>
    <property type="match status" value="1"/>
</dbReference>
<dbReference type="AlphaFoldDB" id="T1XEX6"/>
<dbReference type="NCBIfam" id="TIGR00369">
    <property type="entry name" value="unchar_dom_1"/>
    <property type="match status" value="1"/>
</dbReference>
<dbReference type="RefSeq" id="WP_021008360.1">
    <property type="nucleotide sequence ID" value="NC_022247.1"/>
</dbReference>
<dbReference type="PATRIC" id="fig|1246301.3.peg.3863"/>
<keyword evidence="1" id="KW-0378">Hydrolase</keyword>
<dbReference type="GO" id="GO:0061522">
    <property type="term" value="F:1,4-dihydroxy-2-naphthoyl-CoA thioesterase activity"/>
    <property type="evidence" value="ECO:0007669"/>
    <property type="project" value="TreeGrafter"/>
</dbReference>
<name>T1XEX6_VARPD</name>
<protein>
    <submittedName>
        <fullName evidence="3">Putative thioesterase</fullName>
    </submittedName>
</protein>
<dbReference type="InterPro" id="IPR006683">
    <property type="entry name" value="Thioestr_dom"/>
</dbReference>
<dbReference type="InterPro" id="IPR029069">
    <property type="entry name" value="HotDog_dom_sf"/>
</dbReference>
<dbReference type="Pfam" id="PF03061">
    <property type="entry name" value="4HBT"/>
    <property type="match status" value="1"/>
</dbReference>
<feature type="domain" description="Thioesterase" evidence="2">
    <location>
        <begin position="88"/>
        <end position="164"/>
    </location>
</feature>
<dbReference type="InterPro" id="IPR003736">
    <property type="entry name" value="PAAI_dom"/>
</dbReference>
<dbReference type="KEGG" id="vpd:VAPA_1c38220"/>
<reference evidence="3 4" key="1">
    <citation type="submission" date="2012-10" db="EMBL/GenBank/DDBJ databases">
        <title>Genome sequence of Variovorax paradoxus B4.</title>
        <authorList>
            <person name="Schuldes J."/>
            <person name="Brandt U."/>
            <person name="Hiessl S."/>
            <person name="Wuebbeler J.H."/>
            <person name="Thuermer A."/>
            <person name="Steinbuechel A."/>
            <person name="Daniel R."/>
        </authorList>
    </citation>
    <scope>NUCLEOTIDE SEQUENCE [LARGE SCALE GENOMIC DNA]</scope>
    <source>
        <strain evidence="3 4">B4</strain>
    </source>
</reference>
<dbReference type="Proteomes" id="UP000016223">
    <property type="component" value="Chromosome 1"/>
</dbReference>
<evidence type="ECO:0000259" key="2">
    <source>
        <dbReference type="Pfam" id="PF03061"/>
    </source>
</evidence>
<sequence>MTESHAIGAWIAQEAEIVQRLDAGPGPGLARPEQIAGKTGLEMMGAMLRAEIPYAAIAKTLDFVLLEVGPGRAVFQGKPLAQHLNPLGTIHGGWVATLLDSALGCSVHTMMPVGRAYTTAELSVNYVKGLTPKVQRVRAEGKVIHCGRQLATAEARLVGPDGTLYAHATTTCLVFEIPSPR</sequence>
<organism evidence="3 4">
    <name type="scientific">Variovorax paradoxus B4</name>
    <dbReference type="NCBI Taxonomy" id="1246301"/>
    <lineage>
        <taxon>Bacteria</taxon>
        <taxon>Pseudomonadati</taxon>
        <taxon>Pseudomonadota</taxon>
        <taxon>Betaproteobacteria</taxon>
        <taxon>Burkholderiales</taxon>
        <taxon>Comamonadaceae</taxon>
        <taxon>Variovorax</taxon>
    </lineage>
</organism>
<dbReference type="EMBL" id="CP003911">
    <property type="protein sequence ID" value="AGU50904.1"/>
    <property type="molecule type" value="Genomic_DNA"/>
</dbReference>
<dbReference type="PANTHER" id="PTHR43240">
    <property type="entry name" value="1,4-DIHYDROXY-2-NAPHTHOYL-COA THIOESTERASE 1"/>
    <property type="match status" value="1"/>
</dbReference>
<dbReference type="HOGENOM" id="CLU_089876_3_0_4"/>